<name>A0A2R5GC59_9STRA</name>
<keyword evidence="4" id="KW-1185">Reference proteome</keyword>
<evidence type="ECO:0000256" key="1">
    <source>
        <dbReference type="SAM" id="MobiDB-lite"/>
    </source>
</evidence>
<keyword evidence="3" id="KW-0808">Transferase</keyword>
<dbReference type="PANTHER" id="PTHR12734:SF0">
    <property type="entry name" value="18S RRNA (GUANINE-N(7))-METHYLTRANSFERASE-RELATED"/>
    <property type="match status" value="1"/>
</dbReference>
<feature type="compositionally biased region" description="Basic and acidic residues" evidence="1">
    <location>
        <begin position="56"/>
        <end position="68"/>
    </location>
</feature>
<dbReference type="Pfam" id="PF13649">
    <property type="entry name" value="Methyltransf_25"/>
    <property type="match status" value="1"/>
</dbReference>
<dbReference type="GO" id="GO:0016435">
    <property type="term" value="F:rRNA (guanine) methyltransferase activity"/>
    <property type="evidence" value="ECO:0007669"/>
    <property type="project" value="InterPro"/>
</dbReference>
<dbReference type="InterPro" id="IPR039769">
    <property type="entry name" value="Bud23-like"/>
</dbReference>
<dbReference type="EMBL" id="BEYU01000012">
    <property type="protein sequence ID" value="GBG25334.1"/>
    <property type="molecule type" value="Genomic_DNA"/>
</dbReference>
<dbReference type="Gene3D" id="3.40.50.150">
    <property type="entry name" value="Vaccinia Virus protein VP39"/>
    <property type="match status" value="1"/>
</dbReference>
<feature type="compositionally biased region" description="Basic residues" evidence="1">
    <location>
        <begin position="45"/>
        <end position="55"/>
    </location>
</feature>
<comment type="caution">
    <text evidence="3">The sequence shown here is derived from an EMBL/GenBank/DDBJ whole genome shotgun (WGS) entry which is preliminary data.</text>
</comment>
<sequence>MARKELRVRAFGAQRALGEVEGAYLGDALAIVQWMLRAVNDRKRGNRATAKRKRRDSTSHIESERETTAKMSVLEALEDPRGTEFPIKRPRISLERARAAEQALRASDACPYASFDEVLAALQGWYAEAQREFSASKHYDAARAAKYTEHNAVPQQRLTSRCLDLIEKTENPRAEVVLDIACGSGICVAAVRKARPQAFVIGFDSAPAMLALVPDDYADTIQADMSQGLPFRDASFDWSLSVSAIHFLRETDTRRRFFRALADCSKGTEAQAVAQFYPANEEAAKGMRDAAVVNGWSHAVLVKDQSHHRASVRTFLQVRRQGPSALSEKHQHVCALYENESACFLQAAHAAAADEDHLAWVRDEHARFARDAMRKSRHDYKSLDAENENGQTRCLGHRLMDRFGGQVPDLDTVKVGLEENVLVELHA</sequence>
<evidence type="ECO:0000259" key="2">
    <source>
        <dbReference type="Pfam" id="PF13649"/>
    </source>
</evidence>
<dbReference type="GO" id="GO:0070476">
    <property type="term" value="P:rRNA (guanine-N7)-methylation"/>
    <property type="evidence" value="ECO:0007669"/>
    <property type="project" value="InterPro"/>
</dbReference>
<proteinExistence type="predicted"/>
<dbReference type="Proteomes" id="UP000241890">
    <property type="component" value="Unassembled WGS sequence"/>
</dbReference>
<dbReference type="InParanoid" id="A0A2R5GC59"/>
<evidence type="ECO:0000313" key="3">
    <source>
        <dbReference type="EMBL" id="GBG25334.1"/>
    </source>
</evidence>
<feature type="region of interest" description="Disordered" evidence="1">
    <location>
        <begin position="45"/>
        <end position="69"/>
    </location>
</feature>
<reference evidence="3 4" key="1">
    <citation type="submission" date="2017-12" db="EMBL/GenBank/DDBJ databases">
        <title>Sequencing, de novo assembly and annotation of complete genome of a new Thraustochytrid species, strain FCC1311.</title>
        <authorList>
            <person name="Sedici K."/>
            <person name="Godart F."/>
            <person name="Aiese Cigliano R."/>
            <person name="Sanseverino W."/>
            <person name="Barakat M."/>
            <person name="Ortet P."/>
            <person name="Marechal E."/>
            <person name="Cagnac O."/>
            <person name="Amato A."/>
        </authorList>
    </citation>
    <scope>NUCLEOTIDE SEQUENCE [LARGE SCALE GENOMIC DNA]</scope>
</reference>
<gene>
    <name evidence="3" type="ORF">FCC1311_015522</name>
</gene>
<dbReference type="InterPro" id="IPR029063">
    <property type="entry name" value="SAM-dependent_MTases_sf"/>
</dbReference>
<protein>
    <submittedName>
        <fullName evidence="3">18S rRNA guanine1575-N7-methyltransferase</fullName>
    </submittedName>
</protein>
<dbReference type="AlphaFoldDB" id="A0A2R5GC59"/>
<accession>A0A2R5GC59</accession>
<dbReference type="PANTHER" id="PTHR12734">
    <property type="entry name" value="METHYLTRANSFERASE-RELATED"/>
    <property type="match status" value="1"/>
</dbReference>
<keyword evidence="3" id="KW-0489">Methyltransferase</keyword>
<dbReference type="SUPFAM" id="SSF53335">
    <property type="entry name" value="S-adenosyl-L-methionine-dependent methyltransferases"/>
    <property type="match status" value="1"/>
</dbReference>
<feature type="domain" description="Methyltransferase" evidence="2">
    <location>
        <begin position="177"/>
        <end position="262"/>
    </location>
</feature>
<organism evidence="3 4">
    <name type="scientific">Hondaea fermentalgiana</name>
    <dbReference type="NCBI Taxonomy" id="2315210"/>
    <lineage>
        <taxon>Eukaryota</taxon>
        <taxon>Sar</taxon>
        <taxon>Stramenopiles</taxon>
        <taxon>Bigyra</taxon>
        <taxon>Labyrinthulomycetes</taxon>
        <taxon>Thraustochytrida</taxon>
        <taxon>Thraustochytriidae</taxon>
        <taxon>Hondaea</taxon>
    </lineage>
</organism>
<dbReference type="InterPro" id="IPR041698">
    <property type="entry name" value="Methyltransf_25"/>
</dbReference>
<dbReference type="OrthoDB" id="2013972at2759"/>
<evidence type="ECO:0000313" key="4">
    <source>
        <dbReference type="Proteomes" id="UP000241890"/>
    </source>
</evidence>
<dbReference type="GO" id="GO:0005730">
    <property type="term" value="C:nucleolus"/>
    <property type="evidence" value="ECO:0007669"/>
    <property type="project" value="TreeGrafter"/>
</dbReference>
<dbReference type="CDD" id="cd02440">
    <property type="entry name" value="AdoMet_MTases"/>
    <property type="match status" value="1"/>
</dbReference>